<accession>A0A1H9TWE9</accession>
<evidence type="ECO:0000313" key="4">
    <source>
        <dbReference type="Proteomes" id="UP000198948"/>
    </source>
</evidence>
<feature type="transmembrane region" description="Helical" evidence="1">
    <location>
        <begin position="80"/>
        <end position="97"/>
    </location>
</feature>
<dbReference type="NCBIfam" id="NF037970">
    <property type="entry name" value="vanZ_1"/>
    <property type="match status" value="1"/>
</dbReference>
<dbReference type="EMBL" id="FOHA01000017">
    <property type="protein sequence ID" value="SES01361.1"/>
    <property type="molecule type" value="Genomic_DNA"/>
</dbReference>
<protein>
    <submittedName>
        <fullName evidence="3">VanZ like family protein</fullName>
    </submittedName>
</protein>
<dbReference type="InterPro" id="IPR016747">
    <property type="entry name" value="Phosphotransbutyrylase"/>
</dbReference>
<dbReference type="AlphaFoldDB" id="A0A1H9TWE9"/>
<feature type="domain" description="VanZ-like" evidence="2">
    <location>
        <begin position="13"/>
        <end position="157"/>
    </location>
</feature>
<feature type="transmembrane region" description="Helical" evidence="1">
    <location>
        <begin position="104"/>
        <end position="122"/>
    </location>
</feature>
<gene>
    <name evidence="3" type="ORF">SAMN04488559_11721</name>
</gene>
<proteinExistence type="predicted"/>
<evidence type="ECO:0000256" key="1">
    <source>
        <dbReference type="SAM" id="Phobius"/>
    </source>
</evidence>
<dbReference type="RefSeq" id="WP_245706276.1">
    <property type="nucleotide sequence ID" value="NZ_FOHA01000017.1"/>
</dbReference>
<evidence type="ECO:0000313" key="3">
    <source>
        <dbReference type="EMBL" id="SES01361.1"/>
    </source>
</evidence>
<sequence>MKFIRKYGYFIGALAIMGVLFYSSAQPYGNQSLVPKIEQLLPNEPFKDFLAMIHFNYAGQEVSIAASGYAKFIEFFIRKGAHFGTYFLMASFWFLGFRGLKTTIKNKAALLAWGLSAGYAMLDEFHQSFTADRTPLIQDVLLDSIGALTGILFIMLILTIIKRRSFK</sequence>
<dbReference type="InterPro" id="IPR006976">
    <property type="entry name" value="VanZ-like"/>
</dbReference>
<keyword evidence="4" id="KW-1185">Reference proteome</keyword>
<dbReference type="Proteomes" id="UP000198948">
    <property type="component" value="Unassembled WGS sequence"/>
</dbReference>
<organism evidence="3 4">
    <name type="scientific">Isobaculum melis</name>
    <dbReference type="NCBI Taxonomy" id="142588"/>
    <lineage>
        <taxon>Bacteria</taxon>
        <taxon>Bacillati</taxon>
        <taxon>Bacillota</taxon>
        <taxon>Bacilli</taxon>
        <taxon>Lactobacillales</taxon>
        <taxon>Carnobacteriaceae</taxon>
        <taxon>Isobaculum</taxon>
    </lineage>
</organism>
<name>A0A1H9TWE9_9LACT</name>
<feature type="transmembrane region" description="Helical" evidence="1">
    <location>
        <begin position="7"/>
        <end position="25"/>
    </location>
</feature>
<dbReference type="Pfam" id="PF04892">
    <property type="entry name" value="VanZ"/>
    <property type="match status" value="1"/>
</dbReference>
<evidence type="ECO:0000259" key="2">
    <source>
        <dbReference type="Pfam" id="PF04892"/>
    </source>
</evidence>
<keyword evidence="1" id="KW-0812">Transmembrane</keyword>
<keyword evidence="1" id="KW-1133">Transmembrane helix</keyword>
<reference evidence="3 4" key="1">
    <citation type="submission" date="2016-10" db="EMBL/GenBank/DDBJ databases">
        <authorList>
            <person name="de Groot N.N."/>
        </authorList>
    </citation>
    <scope>NUCLEOTIDE SEQUENCE [LARGE SCALE GENOMIC DNA]</scope>
    <source>
        <strain evidence="3 4">DSM 13760</strain>
    </source>
</reference>
<feature type="transmembrane region" description="Helical" evidence="1">
    <location>
        <begin position="142"/>
        <end position="161"/>
    </location>
</feature>
<keyword evidence="1" id="KW-0472">Membrane</keyword>
<dbReference type="STRING" id="142588.SAMN04488559_11721"/>
<dbReference type="PIRSF" id="PIRSF019083">
    <property type="entry name" value="UCP019083_VanZ"/>
    <property type="match status" value="1"/>
</dbReference>